<reference evidence="1 2" key="1">
    <citation type="journal article" date="2013" name="Front. Plant Sci.">
        <title>The Reference Genome of the Halophytic Plant Eutrema salsugineum.</title>
        <authorList>
            <person name="Yang R."/>
            <person name="Jarvis D.E."/>
            <person name="Chen H."/>
            <person name="Beilstein M.A."/>
            <person name="Grimwood J."/>
            <person name="Jenkins J."/>
            <person name="Shu S."/>
            <person name="Prochnik S."/>
            <person name="Xin M."/>
            <person name="Ma C."/>
            <person name="Schmutz J."/>
            <person name="Wing R.A."/>
            <person name="Mitchell-Olds T."/>
            <person name="Schumaker K.S."/>
            <person name="Wang X."/>
        </authorList>
    </citation>
    <scope>NUCLEOTIDE SEQUENCE [LARGE SCALE GENOMIC DNA]</scope>
</reference>
<evidence type="ECO:0000313" key="2">
    <source>
        <dbReference type="Proteomes" id="UP000030689"/>
    </source>
</evidence>
<dbReference type="EMBL" id="KI517683">
    <property type="protein sequence ID" value="ESQ36581.1"/>
    <property type="molecule type" value="Genomic_DNA"/>
</dbReference>
<keyword evidence="2" id="KW-1185">Reference proteome</keyword>
<dbReference type="AlphaFoldDB" id="V4MWA0"/>
<dbReference type="KEGG" id="eus:EUTSA_v10009278mg"/>
<proteinExistence type="predicted"/>
<dbReference type="Gramene" id="ESQ36581">
    <property type="protein sequence ID" value="ESQ36581"/>
    <property type="gene ID" value="EUTSA_v10009278mg"/>
</dbReference>
<accession>V4MWA0</accession>
<dbReference type="Proteomes" id="UP000030689">
    <property type="component" value="Unassembled WGS sequence"/>
</dbReference>
<sequence length="68" mass="8148">MDVWWNEYALLVLMLLEAYEWWFCVCLPKFNHLDVTSYWMGRGFRTNDAFVFVLITVESISLLPQVLL</sequence>
<organism evidence="1 2">
    <name type="scientific">Eutrema salsugineum</name>
    <name type="common">Saltwater cress</name>
    <name type="synonym">Sisymbrium salsugineum</name>
    <dbReference type="NCBI Taxonomy" id="72664"/>
    <lineage>
        <taxon>Eukaryota</taxon>
        <taxon>Viridiplantae</taxon>
        <taxon>Streptophyta</taxon>
        <taxon>Embryophyta</taxon>
        <taxon>Tracheophyta</taxon>
        <taxon>Spermatophyta</taxon>
        <taxon>Magnoliopsida</taxon>
        <taxon>eudicotyledons</taxon>
        <taxon>Gunneridae</taxon>
        <taxon>Pentapetalae</taxon>
        <taxon>rosids</taxon>
        <taxon>malvids</taxon>
        <taxon>Brassicales</taxon>
        <taxon>Brassicaceae</taxon>
        <taxon>Eutremeae</taxon>
        <taxon>Eutrema</taxon>
    </lineage>
</organism>
<protein>
    <submittedName>
        <fullName evidence="1">Uncharacterized protein</fullName>
    </submittedName>
</protein>
<gene>
    <name evidence="1" type="ORF">EUTSA_v10009278mg</name>
</gene>
<name>V4MWA0_EUTSA</name>
<evidence type="ECO:0000313" key="1">
    <source>
        <dbReference type="EMBL" id="ESQ36581.1"/>
    </source>
</evidence>